<dbReference type="SMART" id="SM00829">
    <property type="entry name" value="PKS_ER"/>
    <property type="match status" value="1"/>
</dbReference>
<feature type="region of interest" description="Disordered" evidence="3">
    <location>
        <begin position="1"/>
        <end position="24"/>
    </location>
</feature>
<keyword evidence="6" id="KW-1185">Reference proteome</keyword>
<name>A0AAN7B6P9_9PEZI</name>
<evidence type="ECO:0000259" key="4">
    <source>
        <dbReference type="SMART" id="SM00829"/>
    </source>
</evidence>
<feature type="domain" description="Enoyl reductase (ER)" evidence="4">
    <location>
        <begin position="13"/>
        <end position="404"/>
    </location>
</feature>
<dbReference type="Gene3D" id="3.90.180.10">
    <property type="entry name" value="Medium-chain alcohol dehydrogenases, catalytic domain"/>
    <property type="match status" value="1"/>
</dbReference>
<dbReference type="Pfam" id="PF08240">
    <property type="entry name" value="ADH_N"/>
    <property type="match status" value="1"/>
</dbReference>
<organism evidence="5 6">
    <name type="scientific">Rhypophila decipiens</name>
    <dbReference type="NCBI Taxonomy" id="261697"/>
    <lineage>
        <taxon>Eukaryota</taxon>
        <taxon>Fungi</taxon>
        <taxon>Dikarya</taxon>
        <taxon>Ascomycota</taxon>
        <taxon>Pezizomycotina</taxon>
        <taxon>Sordariomycetes</taxon>
        <taxon>Sordariomycetidae</taxon>
        <taxon>Sordariales</taxon>
        <taxon>Naviculisporaceae</taxon>
        <taxon>Rhypophila</taxon>
    </lineage>
</organism>
<dbReference type="AlphaFoldDB" id="A0AAN7B6P9"/>
<keyword evidence="2" id="KW-0560">Oxidoreductase</keyword>
<dbReference type="InterPro" id="IPR011032">
    <property type="entry name" value="GroES-like_sf"/>
</dbReference>
<comment type="caution">
    <text evidence="5">The sequence shown here is derived from an EMBL/GenBank/DDBJ whole genome shotgun (WGS) entry which is preliminary data.</text>
</comment>
<accession>A0AAN7B6P9</accession>
<dbReference type="CDD" id="cd08249">
    <property type="entry name" value="enoyl_reductase_like"/>
    <property type="match status" value="1"/>
</dbReference>
<comment type="similarity">
    <text evidence="1">Belongs to the zinc-containing alcohol dehydrogenase family.</text>
</comment>
<evidence type="ECO:0000256" key="3">
    <source>
        <dbReference type="SAM" id="MobiDB-lite"/>
    </source>
</evidence>
<dbReference type="EMBL" id="MU858135">
    <property type="protein sequence ID" value="KAK4212077.1"/>
    <property type="molecule type" value="Genomic_DNA"/>
</dbReference>
<dbReference type="PANTHER" id="PTHR45348:SF2">
    <property type="entry name" value="ZINC-TYPE ALCOHOL DEHYDROGENASE-LIKE PROTEIN C2E1P3.01"/>
    <property type="match status" value="1"/>
</dbReference>
<evidence type="ECO:0000313" key="5">
    <source>
        <dbReference type="EMBL" id="KAK4212077.1"/>
    </source>
</evidence>
<proteinExistence type="inferred from homology"/>
<reference evidence="5" key="2">
    <citation type="submission" date="2023-05" db="EMBL/GenBank/DDBJ databases">
        <authorList>
            <consortium name="Lawrence Berkeley National Laboratory"/>
            <person name="Steindorff A."/>
            <person name="Hensen N."/>
            <person name="Bonometti L."/>
            <person name="Westerberg I."/>
            <person name="Brannstrom I.O."/>
            <person name="Guillou S."/>
            <person name="Cros-Aarteil S."/>
            <person name="Calhoun S."/>
            <person name="Haridas S."/>
            <person name="Kuo A."/>
            <person name="Mondo S."/>
            <person name="Pangilinan J."/>
            <person name="Riley R."/>
            <person name="Labutti K."/>
            <person name="Andreopoulos B."/>
            <person name="Lipzen A."/>
            <person name="Chen C."/>
            <person name="Yanf M."/>
            <person name="Daum C."/>
            <person name="Ng V."/>
            <person name="Clum A."/>
            <person name="Ohm R."/>
            <person name="Martin F."/>
            <person name="Silar P."/>
            <person name="Natvig D."/>
            <person name="Lalanne C."/>
            <person name="Gautier V."/>
            <person name="Ament-Velasquez S.L."/>
            <person name="Kruys A."/>
            <person name="Hutchinson M.I."/>
            <person name="Powell A.J."/>
            <person name="Barry K."/>
            <person name="Miller A.N."/>
            <person name="Grigoriev I.V."/>
            <person name="Debuchy R."/>
            <person name="Gladieux P."/>
            <person name="Thoren M.H."/>
            <person name="Johannesson H."/>
        </authorList>
    </citation>
    <scope>NUCLEOTIDE SEQUENCE</scope>
    <source>
        <strain evidence="5">PSN293</strain>
    </source>
</reference>
<protein>
    <submittedName>
        <fullName evidence="5">Chaperonin 10-like protein</fullName>
    </submittedName>
</protein>
<dbReference type="SUPFAM" id="SSF51735">
    <property type="entry name" value="NAD(P)-binding Rossmann-fold domains"/>
    <property type="match status" value="1"/>
</dbReference>
<gene>
    <name evidence="5" type="ORF">QBC37DRAFT_318927</name>
</gene>
<dbReference type="InterPro" id="IPR020843">
    <property type="entry name" value="ER"/>
</dbReference>
<evidence type="ECO:0000313" key="6">
    <source>
        <dbReference type="Proteomes" id="UP001301769"/>
    </source>
</evidence>
<evidence type="ECO:0000256" key="1">
    <source>
        <dbReference type="ARBA" id="ARBA00008072"/>
    </source>
</evidence>
<dbReference type="InterPro" id="IPR047122">
    <property type="entry name" value="Trans-enoyl_RdTase-like"/>
</dbReference>
<dbReference type="Gene3D" id="3.40.50.720">
    <property type="entry name" value="NAD(P)-binding Rossmann-like Domain"/>
    <property type="match status" value="1"/>
</dbReference>
<dbReference type="InterPro" id="IPR036291">
    <property type="entry name" value="NAD(P)-bd_dom_sf"/>
</dbReference>
<sequence>MSTHLAAVLPSPGQPLTIHERATPKPGPNELLIAVKSIALNPADVIIGEDTTGQFIPLARDGEIILGFDLSGLVLDVGENVPSKARFQQGKTRIAAYSASFWRSWDPNYGALQQRCLVPWQHCVILPDNISFHDGASIPVAVSVALNAWEILGLELGQDSITGGDNVCQEIRGEDEDKRVGTGREALLIWGASSSVGTMGVQTAALLRSQGQVYMVYATAGEANMGYAKSLGADRVWDYKDANLLEKISASAKKDGVVIRRIFLAKGNLPMCREVLGIFYPEIHGGDSCEGENIGDYKSCVTTSARAVRGKIASAPPIPAEDAGDDLGSERSPKFEMVWLVPSMDEERRLAQFRYWMGEWLTHCLAKGTVRPSPEVKVLGKGLEAINGGIQMLKNGVSCCKLVVEIDD</sequence>
<dbReference type="PANTHER" id="PTHR45348">
    <property type="entry name" value="HYPOTHETICAL OXIDOREDUCTASE (EUROFUNG)"/>
    <property type="match status" value="1"/>
</dbReference>
<evidence type="ECO:0000256" key="2">
    <source>
        <dbReference type="ARBA" id="ARBA00023002"/>
    </source>
</evidence>
<dbReference type="Proteomes" id="UP001301769">
    <property type="component" value="Unassembled WGS sequence"/>
</dbReference>
<dbReference type="SUPFAM" id="SSF50129">
    <property type="entry name" value="GroES-like"/>
    <property type="match status" value="1"/>
</dbReference>
<dbReference type="GO" id="GO:0016651">
    <property type="term" value="F:oxidoreductase activity, acting on NAD(P)H"/>
    <property type="evidence" value="ECO:0007669"/>
    <property type="project" value="InterPro"/>
</dbReference>
<reference evidence="5" key="1">
    <citation type="journal article" date="2023" name="Mol. Phylogenet. Evol.">
        <title>Genome-scale phylogeny and comparative genomics of the fungal order Sordariales.</title>
        <authorList>
            <person name="Hensen N."/>
            <person name="Bonometti L."/>
            <person name="Westerberg I."/>
            <person name="Brannstrom I.O."/>
            <person name="Guillou S."/>
            <person name="Cros-Aarteil S."/>
            <person name="Calhoun S."/>
            <person name="Haridas S."/>
            <person name="Kuo A."/>
            <person name="Mondo S."/>
            <person name="Pangilinan J."/>
            <person name="Riley R."/>
            <person name="LaButti K."/>
            <person name="Andreopoulos B."/>
            <person name="Lipzen A."/>
            <person name="Chen C."/>
            <person name="Yan M."/>
            <person name="Daum C."/>
            <person name="Ng V."/>
            <person name="Clum A."/>
            <person name="Steindorff A."/>
            <person name="Ohm R.A."/>
            <person name="Martin F."/>
            <person name="Silar P."/>
            <person name="Natvig D.O."/>
            <person name="Lalanne C."/>
            <person name="Gautier V."/>
            <person name="Ament-Velasquez S.L."/>
            <person name="Kruys A."/>
            <person name="Hutchinson M.I."/>
            <person name="Powell A.J."/>
            <person name="Barry K."/>
            <person name="Miller A.N."/>
            <person name="Grigoriev I.V."/>
            <person name="Debuchy R."/>
            <person name="Gladieux P."/>
            <person name="Hiltunen Thoren M."/>
            <person name="Johannesson H."/>
        </authorList>
    </citation>
    <scope>NUCLEOTIDE SEQUENCE</scope>
    <source>
        <strain evidence="5">PSN293</strain>
    </source>
</reference>
<dbReference type="InterPro" id="IPR013154">
    <property type="entry name" value="ADH-like_N"/>
</dbReference>